<evidence type="ECO:0000313" key="8">
    <source>
        <dbReference type="EMBL" id="OGZ19342.1"/>
    </source>
</evidence>
<keyword evidence="5" id="KW-0324">Glycolysis</keyword>
<evidence type="ECO:0000256" key="4">
    <source>
        <dbReference type="ARBA" id="ARBA00022432"/>
    </source>
</evidence>
<dbReference type="GO" id="GO:0004347">
    <property type="term" value="F:glucose-6-phosphate isomerase activity"/>
    <property type="evidence" value="ECO:0007669"/>
    <property type="project" value="UniProtKB-EC"/>
</dbReference>
<dbReference type="InterPro" id="IPR010551">
    <property type="entry name" value="G6P_isomerase_prok"/>
</dbReference>
<dbReference type="GO" id="GO:0005737">
    <property type="term" value="C:cytoplasm"/>
    <property type="evidence" value="ECO:0007669"/>
    <property type="project" value="InterPro"/>
</dbReference>
<dbReference type="EMBL" id="MHLZ01000036">
    <property type="protein sequence ID" value="OGZ19342.1"/>
    <property type="molecule type" value="Genomic_DNA"/>
</dbReference>
<comment type="similarity">
    <text evidence="2">Belongs to the archaeal-type GPI family.</text>
</comment>
<dbReference type="Gene3D" id="2.60.120.10">
    <property type="entry name" value="Jelly Rolls"/>
    <property type="match status" value="1"/>
</dbReference>
<protein>
    <recommendedName>
        <fullName evidence="3">glucose-6-phosphate isomerase</fullName>
        <ecNumber evidence="3">5.3.1.9</ecNumber>
    </recommendedName>
</protein>
<organism evidence="8 9">
    <name type="scientific">Candidatus Nealsonbacteria bacterium RIFCSPHIGHO2_01_FULL_38_55</name>
    <dbReference type="NCBI Taxonomy" id="1801664"/>
    <lineage>
        <taxon>Bacteria</taxon>
        <taxon>Candidatus Nealsoniibacteriota</taxon>
    </lineage>
</organism>
<dbReference type="CDD" id="cd02218">
    <property type="entry name" value="cupin_PGI"/>
    <property type="match status" value="1"/>
</dbReference>
<dbReference type="Proteomes" id="UP000177360">
    <property type="component" value="Unassembled WGS sequence"/>
</dbReference>
<dbReference type="EC" id="5.3.1.9" evidence="3"/>
<keyword evidence="4" id="KW-0312">Gluconeogenesis</keyword>
<comment type="caution">
    <text evidence="8">The sequence shown here is derived from an EMBL/GenBank/DDBJ whole genome shotgun (WGS) entry which is preliminary data.</text>
</comment>
<evidence type="ECO:0000256" key="5">
    <source>
        <dbReference type="ARBA" id="ARBA00023152"/>
    </source>
</evidence>
<accession>A0A1G2E0Y4</accession>
<dbReference type="UniPathway" id="UPA00109">
    <property type="reaction ID" value="UER00181"/>
</dbReference>
<feature type="domain" description="Glucose-6-phosphate isomerase prokaryote" evidence="7">
    <location>
        <begin position="45"/>
        <end position="174"/>
    </location>
</feature>
<evidence type="ECO:0000256" key="2">
    <source>
        <dbReference type="ARBA" id="ARBA00006542"/>
    </source>
</evidence>
<comment type="pathway">
    <text evidence="1">Carbohydrate degradation; glycolysis; D-glyceraldehyde 3-phosphate and glycerone phosphate from D-glucose: step 2/4.</text>
</comment>
<evidence type="ECO:0000256" key="1">
    <source>
        <dbReference type="ARBA" id="ARBA00004926"/>
    </source>
</evidence>
<dbReference type="InterPro" id="IPR011051">
    <property type="entry name" value="RmlC_Cupin_sf"/>
</dbReference>
<dbReference type="GO" id="GO:0006096">
    <property type="term" value="P:glycolytic process"/>
    <property type="evidence" value="ECO:0007669"/>
    <property type="project" value="UniProtKB-UniPathway"/>
</dbReference>
<dbReference type="GO" id="GO:0006094">
    <property type="term" value="P:gluconeogenesis"/>
    <property type="evidence" value="ECO:0007669"/>
    <property type="project" value="UniProtKB-KW"/>
</dbReference>
<dbReference type="InterPro" id="IPR014710">
    <property type="entry name" value="RmlC-like_jellyroll"/>
</dbReference>
<dbReference type="SUPFAM" id="SSF51182">
    <property type="entry name" value="RmlC-like cupins"/>
    <property type="match status" value="1"/>
</dbReference>
<evidence type="ECO:0000256" key="3">
    <source>
        <dbReference type="ARBA" id="ARBA00011952"/>
    </source>
</evidence>
<evidence type="ECO:0000256" key="6">
    <source>
        <dbReference type="ARBA" id="ARBA00029321"/>
    </source>
</evidence>
<name>A0A1G2E0Y4_9BACT</name>
<evidence type="ECO:0000259" key="7">
    <source>
        <dbReference type="Pfam" id="PF06560"/>
    </source>
</evidence>
<proteinExistence type="inferred from homology"/>
<evidence type="ECO:0000313" key="9">
    <source>
        <dbReference type="Proteomes" id="UP000177360"/>
    </source>
</evidence>
<sequence>MEIVTKNSKPNIRYLNDMKDVIFDKEWLKSAPNLELYYMYRGVKKKDELRYDITIIPSLMLGKEYNKTKGHEHIENFKEIYTVLKGEAIYLMQKRKEKEITDAYAVKARKGDAVIIPAGYGHFTINPNAKDLKMANWMADNVKSDYSPIEKMAGACYFYTTSGWIKNKSYSEVPELRFEKPLKSLPKNLDFLKNK</sequence>
<gene>
    <name evidence="8" type="ORF">A2626_01055</name>
</gene>
<dbReference type="AlphaFoldDB" id="A0A1G2E0Y4"/>
<reference evidence="8 9" key="1">
    <citation type="journal article" date="2016" name="Nat. Commun.">
        <title>Thousands of microbial genomes shed light on interconnected biogeochemical processes in an aquifer system.</title>
        <authorList>
            <person name="Anantharaman K."/>
            <person name="Brown C.T."/>
            <person name="Hug L.A."/>
            <person name="Sharon I."/>
            <person name="Castelle C.J."/>
            <person name="Probst A.J."/>
            <person name="Thomas B.C."/>
            <person name="Singh A."/>
            <person name="Wilkins M.J."/>
            <person name="Karaoz U."/>
            <person name="Brodie E.L."/>
            <person name="Williams K.H."/>
            <person name="Hubbard S.S."/>
            <person name="Banfield J.F."/>
        </authorList>
    </citation>
    <scope>NUCLEOTIDE SEQUENCE [LARGE SCALE GENOMIC DNA]</scope>
</reference>
<comment type="catalytic activity">
    <reaction evidence="6">
        <text>alpha-D-glucose 6-phosphate = beta-D-fructose 6-phosphate</text>
        <dbReference type="Rhea" id="RHEA:11816"/>
        <dbReference type="ChEBI" id="CHEBI:57634"/>
        <dbReference type="ChEBI" id="CHEBI:58225"/>
        <dbReference type="EC" id="5.3.1.9"/>
    </reaction>
</comment>
<dbReference type="Pfam" id="PF06560">
    <property type="entry name" value="GPI"/>
    <property type="match status" value="1"/>
</dbReference>